<keyword evidence="3" id="KW-1185">Reference proteome</keyword>
<organism evidence="2 3">
    <name type="scientific">Platanthera zijinensis</name>
    <dbReference type="NCBI Taxonomy" id="2320716"/>
    <lineage>
        <taxon>Eukaryota</taxon>
        <taxon>Viridiplantae</taxon>
        <taxon>Streptophyta</taxon>
        <taxon>Embryophyta</taxon>
        <taxon>Tracheophyta</taxon>
        <taxon>Spermatophyta</taxon>
        <taxon>Magnoliopsida</taxon>
        <taxon>Liliopsida</taxon>
        <taxon>Asparagales</taxon>
        <taxon>Orchidaceae</taxon>
        <taxon>Orchidoideae</taxon>
        <taxon>Orchideae</taxon>
        <taxon>Orchidinae</taxon>
        <taxon>Platanthera</taxon>
    </lineage>
</organism>
<gene>
    <name evidence="2" type="ORF">KSP39_PZI004355</name>
</gene>
<name>A0AAP0BWM2_9ASPA</name>
<protein>
    <submittedName>
        <fullName evidence="2">Uncharacterized protein</fullName>
    </submittedName>
</protein>
<feature type="region of interest" description="Disordered" evidence="1">
    <location>
        <begin position="1"/>
        <end position="21"/>
    </location>
</feature>
<reference evidence="2 3" key="1">
    <citation type="journal article" date="2022" name="Nat. Plants">
        <title>Genomes of leafy and leafless Platanthera orchids illuminate the evolution of mycoheterotrophy.</title>
        <authorList>
            <person name="Li M.H."/>
            <person name="Liu K.W."/>
            <person name="Li Z."/>
            <person name="Lu H.C."/>
            <person name="Ye Q.L."/>
            <person name="Zhang D."/>
            <person name="Wang J.Y."/>
            <person name="Li Y.F."/>
            <person name="Zhong Z.M."/>
            <person name="Liu X."/>
            <person name="Yu X."/>
            <person name="Liu D.K."/>
            <person name="Tu X.D."/>
            <person name="Liu B."/>
            <person name="Hao Y."/>
            <person name="Liao X.Y."/>
            <person name="Jiang Y.T."/>
            <person name="Sun W.H."/>
            <person name="Chen J."/>
            <person name="Chen Y.Q."/>
            <person name="Ai Y."/>
            <person name="Zhai J.W."/>
            <person name="Wu S.S."/>
            <person name="Zhou Z."/>
            <person name="Hsiao Y.Y."/>
            <person name="Wu W.L."/>
            <person name="Chen Y.Y."/>
            <person name="Lin Y.F."/>
            <person name="Hsu J.L."/>
            <person name="Li C.Y."/>
            <person name="Wang Z.W."/>
            <person name="Zhao X."/>
            <person name="Zhong W.Y."/>
            <person name="Ma X.K."/>
            <person name="Ma L."/>
            <person name="Huang J."/>
            <person name="Chen G.Z."/>
            <person name="Huang M.Z."/>
            <person name="Huang L."/>
            <person name="Peng D.H."/>
            <person name="Luo Y.B."/>
            <person name="Zou S.Q."/>
            <person name="Chen S.P."/>
            <person name="Lan S."/>
            <person name="Tsai W.C."/>
            <person name="Van de Peer Y."/>
            <person name="Liu Z.J."/>
        </authorList>
    </citation>
    <scope>NUCLEOTIDE SEQUENCE [LARGE SCALE GENOMIC DNA]</scope>
    <source>
        <strain evidence="2">Lor287</strain>
    </source>
</reference>
<comment type="caution">
    <text evidence="2">The sequence shown here is derived from an EMBL/GenBank/DDBJ whole genome shotgun (WGS) entry which is preliminary data.</text>
</comment>
<evidence type="ECO:0000313" key="3">
    <source>
        <dbReference type="Proteomes" id="UP001418222"/>
    </source>
</evidence>
<dbReference type="Proteomes" id="UP001418222">
    <property type="component" value="Unassembled WGS sequence"/>
</dbReference>
<dbReference type="EMBL" id="JBBWWQ010000003">
    <property type="protein sequence ID" value="KAK8951591.1"/>
    <property type="molecule type" value="Genomic_DNA"/>
</dbReference>
<sequence>MSEASSKSIAPVSKGTEPEKACCWRQISDRTTADPWTIAKNSLVPASGTIIRKTTRTTESTHINWTGATTSEKEELHWIDCEAVTNAPMDGISAEGAIDGRRRKGFLDLIEEEGTLHRRGRPTESRIVVDHLRQKRRREEDD</sequence>
<dbReference type="AlphaFoldDB" id="A0AAP0BWM2"/>
<proteinExistence type="predicted"/>
<evidence type="ECO:0000256" key="1">
    <source>
        <dbReference type="SAM" id="MobiDB-lite"/>
    </source>
</evidence>
<accession>A0AAP0BWM2</accession>
<evidence type="ECO:0000313" key="2">
    <source>
        <dbReference type="EMBL" id="KAK8951591.1"/>
    </source>
</evidence>